<name>A0A514BMY7_9GAMM</name>
<dbReference type="Pfam" id="PF14200">
    <property type="entry name" value="RicinB_lectin_2"/>
    <property type="match status" value="1"/>
</dbReference>
<feature type="domain" description="Ricin B lectin" evidence="5">
    <location>
        <begin position="431"/>
        <end position="569"/>
    </location>
</feature>
<evidence type="ECO:0000256" key="4">
    <source>
        <dbReference type="RuleBase" id="RU361153"/>
    </source>
</evidence>
<dbReference type="EMBL" id="CP041242">
    <property type="protein sequence ID" value="QDH68754.1"/>
    <property type="molecule type" value="Genomic_DNA"/>
</dbReference>
<evidence type="ECO:0000256" key="2">
    <source>
        <dbReference type="ARBA" id="ARBA00022801"/>
    </source>
</evidence>
<dbReference type="SUPFAM" id="SSF50370">
    <property type="entry name" value="Ricin B-like lectins"/>
    <property type="match status" value="1"/>
</dbReference>
<dbReference type="SMART" id="SM00458">
    <property type="entry name" value="RICIN"/>
    <property type="match status" value="1"/>
</dbReference>
<dbReference type="AlphaFoldDB" id="A0A514BMY7"/>
<dbReference type="Gene3D" id="2.80.10.50">
    <property type="match status" value="3"/>
</dbReference>
<organism evidence="6 7">
    <name type="scientific">Marilutibacter alkalisoli</name>
    <dbReference type="NCBI Taxonomy" id="2591633"/>
    <lineage>
        <taxon>Bacteria</taxon>
        <taxon>Pseudomonadati</taxon>
        <taxon>Pseudomonadota</taxon>
        <taxon>Gammaproteobacteria</taxon>
        <taxon>Lysobacterales</taxon>
        <taxon>Lysobacteraceae</taxon>
        <taxon>Marilutibacter</taxon>
    </lineage>
</organism>
<evidence type="ECO:0000313" key="7">
    <source>
        <dbReference type="Proteomes" id="UP000317199"/>
    </source>
</evidence>
<dbReference type="RefSeq" id="WP_141622097.1">
    <property type="nucleotide sequence ID" value="NZ_CP041242.1"/>
</dbReference>
<dbReference type="PANTHER" id="PTHR31297">
    <property type="entry name" value="GLUCAN ENDO-1,6-BETA-GLUCOSIDASE B"/>
    <property type="match status" value="1"/>
</dbReference>
<dbReference type="InterPro" id="IPR050386">
    <property type="entry name" value="Glycosyl_hydrolase_5"/>
</dbReference>
<dbReference type="PROSITE" id="PS50231">
    <property type="entry name" value="RICIN_B_LECTIN"/>
    <property type="match status" value="1"/>
</dbReference>
<dbReference type="Pfam" id="PF00150">
    <property type="entry name" value="Cellulase"/>
    <property type="match status" value="1"/>
</dbReference>
<dbReference type="GO" id="GO:0005576">
    <property type="term" value="C:extracellular region"/>
    <property type="evidence" value="ECO:0007669"/>
    <property type="project" value="TreeGrafter"/>
</dbReference>
<dbReference type="KEGG" id="lyj:FKV23_00475"/>
<dbReference type="PANTHER" id="PTHR31297:SF17">
    <property type="entry name" value="ENDOGLUCANASE"/>
    <property type="match status" value="1"/>
</dbReference>
<sequence>MTRLPMLASKLLHSGSLCDGSNRQRQAPQRQLMAWRISQIVLIETFGGFMSNRKPFASVRLLRARLIGQLSMLCATALLFAGPAFAQLPTAQQVAGQIRIGWNLGNTMEAICSETAWGNPAATQQLVNSVKAAGFNAIRIPAAWDCHANQQTQTIDSTWMARVKQVVDYAYSQDMYVVLNIHWDGGWLEEHPFYSHQAANNQKQWNYWTQIANTFRNYNERMLFAGTNEVRANYGTPTTEHNTVQQSYNQTFVDAVRATGGNNASRTLIVQTYNTNVQHGLNFFNMPSDSIANRLMVEVHYYDPFQYTLDPEGSCWYWGSPYPPQSDCSWAQESYVDSLFSQVRARWVDNGIPVIIGEYGVEFRSGMNRQSREYYLEYINRAARLNGIKTFYWDNGTANFALFNRSNGSVVDAGALNAIKRGADSGQIIANGTYRVISRHSGKALDVSGRSTADGANVLQWTYGGANNQRWTFTHLGNNTYRITGVQSGKALQVASTSAANGTNVDIRTYTGANNQRWIVSATSGGFYRLSPVSSTGSALDVSGVSSSDGANVHQWGWLNGNNQQWAIQAP</sequence>
<dbReference type="Proteomes" id="UP000317199">
    <property type="component" value="Chromosome"/>
</dbReference>
<protein>
    <submittedName>
        <fullName evidence="6">Cellulase family glycosylhydrolase</fullName>
    </submittedName>
</protein>
<evidence type="ECO:0000259" key="5">
    <source>
        <dbReference type="SMART" id="SM00458"/>
    </source>
</evidence>
<dbReference type="OrthoDB" id="9800955at2"/>
<keyword evidence="2 4" id="KW-0378">Hydrolase</keyword>
<dbReference type="GO" id="GO:0009986">
    <property type="term" value="C:cell surface"/>
    <property type="evidence" value="ECO:0007669"/>
    <property type="project" value="TreeGrafter"/>
</dbReference>
<keyword evidence="1" id="KW-0732">Signal</keyword>
<evidence type="ECO:0000256" key="1">
    <source>
        <dbReference type="ARBA" id="ARBA00022729"/>
    </source>
</evidence>
<reference evidence="6 7" key="1">
    <citation type="submission" date="2019-06" db="EMBL/GenBank/DDBJ databases">
        <title>Lysobacter alkalisoli sp. nov. isolated from saline-alkali soil.</title>
        <authorList>
            <person name="Sun J.-Q."/>
            <person name="Xu L."/>
        </authorList>
    </citation>
    <scope>NUCLEOTIDE SEQUENCE [LARGE SCALE GENOMIC DNA]</scope>
    <source>
        <strain evidence="6 7">SJ-36</strain>
    </source>
</reference>
<dbReference type="InterPro" id="IPR001547">
    <property type="entry name" value="Glyco_hydro_5"/>
</dbReference>
<dbReference type="GO" id="GO:0008422">
    <property type="term" value="F:beta-glucosidase activity"/>
    <property type="evidence" value="ECO:0007669"/>
    <property type="project" value="TreeGrafter"/>
</dbReference>
<proteinExistence type="inferred from homology"/>
<keyword evidence="7" id="KW-1185">Reference proteome</keyword>
<accession>A0A514BMY7</accession>
<dbReference type="CDD" id="cd00161">
    <property type="entry name" value="beta-trefoil_Ricin-like"/>
    <property type="match status" value="1"/>
</dbReference>
<dbReference type="InterPro" id="IPR000772">
    <property type="entry name" value="Ricin_B_lectin"/>
</dbReference>
<dbReference type="InterPro" id="IPR017853">
    <property type="entry name" value="GH"/>
</dbReference>
<keyword evidence="3 4" id="KW-0326">Glycosidase</keyword>
<dbReference type="InterPro" id="IPR035992">
    <property type="entry name" value="Ricin_B-like_lectins"/>
</dbReference>
<gene>
    <name evidence="6" type="ORF">FKV23_00475</name>
</gene>
<evidence type="ECO:0000313" key="6">
    <source>
        <dbReference type="EMBL" id="QDH68754.1"/>
    </source>
</evidence>
<dbReference type="SUPFAM" id="SSF51445">
    <property type="entry name" value="(Trans)glycosidases"/>
    <property type="match status" value="1"/>
</dbReference>
<evidence type="ECO:0000256" key="3">
    <source>
        <dbReference type="ARBA" id="ARBA00023295"/>
    </source>
</evidence>
<dbReference type="Gene3D" id="3.20.20.80">
    <property type="entry name" value="Glycosidases"/>
    <property type="match status" value="1"/>
</dbReference>
<dbReference type="GO" id="GO:0009251">
    <property type="term" value="P:glucan catabolic process"/>
    <property type="evidence" value="ECO:0007669"/>
    <property type="project" value="TreeGrafter"/>
</dbReference>
<comment type="similarity">
    <text evidence="4">Belongs to the glycosyl hydrolase 5 (cellulase A) family.</text>
</comment>